<reference evidence="2" key="2">
    <citation type="journal article" date="2014" name="Mol. Biochem. Parasitol.">
        <title>Capturing the variant surface glycoprotein repertoire (the VSGnome) of Trypanosoma brucei Lister 427.</title>
        <authorList>
            <person name="Cross G.A."/>
            <person name="Kim H.S."/>
            <person name="Wickstead B."/>
        </authorList>
    </citation>
    <scope>NUCLEOTIDE SEQUENCE</scope>
    <source>
        <strain evidence="2">Lister 427</strain>
    </source>
</reference>
<reference evidence="2" key="1">
    <citation type="submission" date="2013-02" db="EMBL/GenBank/DDBJ databases">
        <authorList>
            <person name="Cross G.A.M."/>
            <person name="Kim H.-S."/>
            <person name="Wickstead B."/>
        </authorList>
    </citation>
    <scope>NUCLEOTIDE SEQUENCE</scope>
    <source>
        <strain evidence="2">Lister 427</strain>
    </source>
</reference>
<dbReference type="VEuPathDB" id="TriTrypDB:Tb427_000252800"/>
<evidence type="ECO:0000313" key="2">
    <source>
        <dbReference type="EMBL" id="AGH58865.1"/>
    </source>
</evidence>
<proteinExistence type="predicted"/>
<feature type="coiled-coil region" evidence="1">
    <location>
        <begin position="284"/>
        <end position="311"/>
    </location>
</feature>
<protein>
    <submittedName>
        <fullName evidence="2">Variant surface glycoprotein 2130</fullName>
    </submittedName>
</protein>
<keyword evidence="1" id="KW-0175">Coiled coil</keyword>
<dbReference type="Gene3D" id="1.10.470.10">
    <property type="entry name" value="Variant Surface Glycoprotein, subunit A, domain 2"/>
    <property type="match status" value="1"/>
</dbReference>
<dbReference type="SUPFAM" id="SSF58087">
    <property type="entry name" value="Variant surface glycoprotein (N-terminal domain)"/>
    <property type="match status" value="1"/>
</dbReference>
<name>M4T7K5_9TRYP</name>
<dbReference type="AlphaFoldDB" id="M4T7K5"/>
<sequence length="327" mass="35536">GDIMMDTTPLASCSIDKEIDLEKDTTGLETVVGNKGFNTLKTSEVKATSTSDTKCILFQAGGKANTKLFQKASAFLLAGGTLKVNSAGPTMTTAHGAALAAEQSTAGGKLITQAHTAIKELLSQAETAPASAAKNKVKALASDSDLAKTIGKKLKLIGMEGSGNTLQHNAKVKIKNLLDDGGANFDSKWKALFNTPIYNGKSEKVKTEKALSITSTKELIQSVLYYQNKQKTDFLRLQKELEQKTQNDCEKKPQKPECNGKKKKHCGKMTGCEWNKTEGKCTITEAAQKEAEKAELKIRKYRKKHKQHRENSIMVKITLFLAIVLLA</sequence>
<dbReference type="Gene3D" id="3.90.150.10">
    <property type="entry name" value="Variant Surface Glycoprotein, subunit A domain 1"/>
    <property type="match status" value="1"/>
</dbReference>
<feature type="non-terminal residue" evidence="2">
    <location>
        <position position="1"/>
    </location>
</feature>
<accession>M4T7K5</accession>
<organism evidence="2">
    <name type="scientific">Trypanosoma brucei</name>
    <dbReference type="NCBI Taxonomy" id="5691"/>
    <lineage>
        <taxon>Eukaryota</taxon>
        <taxon>Discoba</taxon>
        <taxon>Euglenozoa</taxon>
        <taxon>Kinetoplastea</taxon>
        <taxon>Metakinetoplastina</taxon>
        <taxon>Trypanosomatida</taxon>
        <taxon>Trypanosomatidae</taxon>
        <taxon>Trypanosoma</taxon>
    </lineage>
</organism>
<dbReference type="EMBL" id="KC611434">
    <property type="protein sequence ID" value="AGH58865.1"/>
    <property type="molecule type" value="Genomic_DNA"/>
</dbReference>
<evidence type="ECO:0000256" key="1">
    <source>
        <dbReference type="SAM" id="Coils"/>
    </source>
</evidence>